<feature type="region of interest" description="Disordered" evidence="1">
    <location>
        <begin position="35"/>
        <end position="62"/>
    </location>
</feature>
<organism evidence="2 3">
    <name type="scientific">Spirosoma aureum</name>
    <dbReference type="NCBI Taxonomy" id="2692134"/>
    <lineage>
        <taxon>Bacteria</taxon>
        <taxon>Pseudomonadati</taxon>
        <taxon>Bacteroidota</taxon>
        <taxon>Cytophagia</taxon>
        <taxon>Cytophagales</taxon>
        <taxon>Cytophagaceae</taxon>
        <taxon>Spirosoma</taxon>
    </lineage>
</organism>
<proteinExistence type="predicted"/>
<sequence length="62" mass="6843">MKSVYLLNYLKRFILLVCLMGLLVYCKNGSPQDMMQPPTGSSSATPTKVWDKTFGGTSTLPI</sequence>
<keyword evidence="3" id="KW-1185">Reference proteome</keyword>
<dbReference type="Proteomes" id="UP000501802">
    <property type="component" value="Chromosome"/>
</dbReference>
<gene>
    <name evidence="2" type="ORF">G8759_29840</name>
</gene>
<evidence type="ECO:0000256" key="1">
    <source>
        <dbReference type="SAM" id="MobiDB-lite"/>
    </source>
</evidence>
<dbReference type="RefSeq" id="WP_167216544.1">
    <property type="nucleotide sequence ID" value="NZ_CP050063.1"/>
</dbReference>
<accession>A0A6G9AVN9</accession>
<protein>
    <submittedName>
        <fullName evidence="2">Uncharacterized protein</fullName>
    </submittedName>
</protein>
<reference evidence="2 3" key="1">
    <citation type="submission" date="2020-03" db="EMBL/GenBank/DDBJ databases">
        <authorList>
            <person name="Kim M.K."/>
        </authorList>
    </citation>
    <scope>NUCLEOTIDE SEQUENCE [LARGE SCALE GENOMIC DNA]</scope>
    <source>
        <strain evidence="2 3">BT328</strain>
    </source>
</reference>
<dbReference type="AlphaFoldDB" id="A0A6G9AVN9"/>
<dbReference type="KEGG" id="spib:G8759_29840"/>
<evidence type="ECO:0000313" key="3">
    <source>
        <dbReference type="Proteomes" id="UP000501802"/>
    </source>
</evidence>
<name>A0A6G9AVN9_9BACT</name>
<evidence type="ECO:0000313" key="2">
    <source>
        <dbReference type="EMBL" id="QIP16547.1"/>
    </source>
</evidence>
<feature type="compositionally biased region" description="Polar residues" evidence="1">
    <location>
        <begin position="35"/>
        <end position="46"/>
    </location>
</feature>
<dbReference type="EMBL" id="CP050063">
    <property type="protein sequence ID" value="QIP16547.1"/>
    <property type="molecule type" value="Genomic_DNA"/>
</dbReference>